<evidence type="ECO:0000256" key="13">
    <source>
        <dbReference type="ARBA" id="ARBA00023012"/>
    </source>
</evidence>
<keyword evidence="14 15" id="KW-0472">Membrane</keyword>
<dbReference type="Gene3D" id="3.30.565.10">
    <property type="entry name" value="Histidine kinase-like ATPase, C-terminal domain"/>
    <property type="match status" value="1"/>
</dbReference>
<proteinExistence type="predicted"/>
<keyword evidence="10 18" id="KW-0418">Kinase</keyword>
<dbReference type="PANTHER" id="PTHR44936:SF5">
    <property type="entry name" value="SENSOR HISTIDINE KINASE ENVZ"/>
    <property type="match status" value="1"/>
</dbReference>
<dbReference type="SMART" id="SM00304">
    <property type="entry name" value="HAMP"/>
    <property type="match status" value="1"/>
</dbReference>
<keyword evidence="5" id="KW-0997">Cell inner membrane</keyword>
<keyword evidence="13" id="KW-0902">Two-component regulatory system</keyword>
<dbReference type="GO" id="GO:0005524">
    <property type="term" value="F:ATP binding"/>
    <property type="evidence" value="ECO:0007669"/>
    <property type="project" value="UniProtKB-KW"/>
</dbReference>
<evidence type="ECO:0000256" key="3">
    <source>
        <dbReference type="ARBA" id="ARBA00012438"/>
    </source>
</evidence>
<dbReference type="Proteomes" id="UP000248291">
    <property type="component" value="Unassembled WGS sequence"/>
</dbReference>
<evidence type="ECO:0000313" key="19">
    <source>
        <dbReference type="EMBL" id="GBH15712.1"/>
    </source>
</evidence>
<dbReference type="PRINTS" id="PR00344">
    <property type="entry name" value="BCTRLSENSOR"/>
</dbReference>
<evidence type="ECO:0000256" key="11">
    <source>
        <dbReference type="ARBA" id="ARBA00022840"/>
    </source>
</evidence>
<evidence type="ECO:0000256" key="5">
    <source>
        <dbReference type="ARBA" id="ARBA00022519"/>
    </source>
</evidence>
<dbReference type="Pfam" id="PF00672">
    <property type="entry name" value="HAMP"/>
    <property type="match status" value="1"/>
</dbReference>
<protein>
    <recommendedName>
        <fullName evidence="3">histidine kinase</fullName>
        <ecNumber evidence="3">2.7.13.3</ecNumber>
    </recommendedName>
</protein>
<dbReference type="InterPro" id="IPR004358">
    <property type="entry name" value="Sig_transdc_His_kin-like_C"/>
</dbReference>
<keyword evidence="12 15" id="KW-1133">Transmembrane helix</keyword>
<keyword evidence="4" id="KW-1003">Cell membrane</keyword>
<accession>A0A2V0QQA3</accession>
<evidence type="ECO:0000256" key="8">
    <source>
        <dbReference type="ARBA" id="ARBA00022692"/>
    </source>
</evidence>
<dbReference type="PROSITE" id="PS50109">
    <property type="entry name" value="HIS_KIN"/>
    <property type="match status" value="1"/>
</dbReference>
<dbReference type="InterPro" id="IPR003660">
    <property type="entry name" value="HAMP_dom"/>
</dbReference>
<evidence type="ECO:0000256" key="9">
    <source>
        <dbReference type="ARBA" id="ARBA00022741"/>
    </source>
</evidence>
<dbReference type="InterPro" id="IPR003594">
    <property type="entry name" value="HATPase_dom"/>
</dbReference>
<evidence type="ECO:0000256" key="10">
    <source>
        <dbReference type="ARBA" id="ARBA00022777"/>
    </source>
</evidence>
<dbReference type="CDD" id="cd00075">
    <property type="entry name" value="HATPase"/>
    <property type="match status" value="1"/>
</dbReference>
<dbReference type="EMBL" id="BGKA01000064">
    <property type="protein sequence ID" value="GBH15712.1"/>
    <property type="molecule type" value="Genomic_DNA"/>
</dbReference>
<feature type="domain" description="HAMP" evidence="17">
    <location>
        <begin position="249"/>
        <end position="301"/>
    </location>
</feature>
<comment type="caution">
    <text evidence="18">The sequence shown here is derived from an EMBL/GenBank/DDBJ whole genome shotgun (WGS) entry which is preliminary data.</text>
</comment>
<evidence type="ECO:0000256" key="12">
    <source>
        <dbReference type="ARBA" id="ARBA00022989"/>
    </source>
</evidence>
<keyword evidence="6" id="KW-0597">Phosphoprotein</keyword>
<dbReference type="GO" id="GO:0005886">
    <property type="term" value="C:plasma membrane"/>
    <property type="evidence" value="ECO:0007669"/>
    <property type="project" value="UniProtKB-SubCell"/>
</dbReference>
<evidence type="ECO:0000259" key="16">
    <source>
        <dbReference type="PROSITE" id="PS50109"/>
    </source>
</evidence>
<evidence type="ECO:0000313" key="20">
    <source>
        <dbReference type="Proteomes" id="UP000247480"/>
    </source>
</evidence>
<reference evidence="19 21" key="2">
    <citation type="submission" date="2018-04" db="EMBL/GenBank/DDBJ databases">
        <title>Draft genome sequence of Pseudomonas syringae pv. actinidiae biovar 3 strains isolated from kiwifruit in Kagawa prefecture.</title>
        <authorList>
            <person name="Tabuchi M."/>
            <person name="Saito M."/>
            <person name="Fujiwara S."/>
            <person name="Sasa N."/>
            <person name="Akimitsu K."/>
            <person name="Gomi K."/>
            <person name="Konishi-Sugita S."/>
            <person name="Hamano K."/>
            <person name="Kataoka I."/>
        </authorList>
    </citation>
    <scope>NUCLEOTIDE SEQUENCE [LARGE SCALE GENOMIC DNA]</scope>
    <source>
        <strain evidence="19 21">MAFF212211</strain>
    </source>
</reference>
<evidence type="ECO:0000313" key="21">
    <source>
        <dbReference type="Proteomes" id="UP000248291"/>
    </source>
</evidence>
<dbReference type="GO" id="GO:0000155">
    <property type="term" value="F:phosphorelay sensor kinase activity"/>
    <property type="evidence" value="ECO:0007669"/>
    <property type="project" value="InterPro"/>
</dbReference>
<dbReference type="SUPFAM" id="SSF55874">
    <property type="entry name" value="ATPase domain of HSP90 chaperone/DNA topoisomerase II/histidine kinase"/>
    <property type="match status" value="1"/>
</dbReference>
<dbReference type="PROSITE" id="PS50885">
    <property type="entry name" value="HAMP"/>
    <property type="match status" value="1"/>
</dbReference>
<evidence type="ECO:0000256" key="15">
    <source>
        <dbReference type="SAM" id="Phobius"/>
    </source>
</evidence>
<reference evidence="18 20" key="1">
    <citation type="submission" date="2018-04" db="EMBL/GenBank/DDBJ databases">
        <title>Draft genome sequence of Pseudomonas syringae pv. actinidiae biovar 1 strains isolated from kiwifruit in Kagawa prefecture.</title>
        <authorList>
            <person name="Tabuchi M."/>
            <person name="Saito M."/>
            <person name="Fujiwara S."/>
            <person name="Sasa N."/>
            <person name="Akimitsu K."/>
            <person name="Gomi K."/>
            <person name="Konishi-Sugita S."/>
            <person name="Hamano K."/>
            <person name="Kataoka I."/>
        </authorList>
    </citation>
    <scope>NUCLEOTIDE SEQUENCE [LARGE SCALE GENOMIC DNA]</scope>
    <source>
        <strain evidence="18 20">MAFF212206</strain>
    </source>
</reference>
<evidence type="ECO:0000256" key="14">
    <source>
        <dbReference type="ARBA" id="ARBA00023136"/>
    </source>
</evidence>
<gene>
    <name evidence="18" type="ORF">KPSA1_05891</name>
    <name evidence="19" type="ORF">KPSA3_01643</name>
</gene>
<dbReference type="InterPro" id="IPR036097">
    <property type="entry name" value="HisK_dim/P_sf"/>
</dbReference>
<dbReference type="PANTHER" id="PTHR44936">
    <property type="entry name" value="SENSOR PROTEIN CREC"/>
    <property type="match status" value="1"/>
</dbReference>
<comment type="catalytic activity">
    <reaction evidence="1">
        <text>ATP + protein L-histidine = ADP + protein N-phospho-L-histidine.</text>
        <dbReference type="EC" id="2.7.13.3"/>
    </reaction>
</comment>
<comment type="subcellular location">
    <subcellularLocation>
        <location evidence="2">Cell inner membrane</location>
        <topology evidence="2">Multi-pass membrane protein</topology>
    </subcellularLocation>
</comment>
<dbReference type="InterPro" id="IPR005467">
    <property type="entry name" value="His_kinase_dom"/>
</dbReference>
<evidence type="ECO:0000256" key="1">
    <source>
        <dbReference type="ARBA" id="ARBA00000085"/>
    </source>
</evidence>
<evidence type="ECO:0000259" key="17">
    <source>
        <dbReference type="PROSITE" id="PS50885"/>
    </source>
</evidence>
<dbReference type="InterPro" id="IPR036890">
    <property type="entry name" value="HATPase_C_sf"/>
</dbReference>
<feature type="transmembrane region" description="Helical" evidence="15">
    <location>
        <begin position="40"/>
        <end position="60"/>
    </location>
</feature>
<keyword evidence="7" id="KW-0808">Transferase</keyword>
<sequence>MAVVTCWLRALIRTRATVISPPSAGPKRTGLPLPRSLLGRMLLLTLLAVLMAQALSSVIWLSQLRATQMEGLVTSARSLAYSMAASVSYFRSLPLAYRPMVLDQLRSMGGTRFVVSLNDHPLDMQIMQPTPRKQAVLDVVGEVLRQRLGSGPDITVWFARPEELRIFNSGLKLDELPRSWAHYALTLEPVNPPVLVTQIEMAPGEWFYIASLLPEPYTSLEEQELPLQQVSFIVLTSAFLLLFIGLLVHWQSRPLKRLARAARDMSLGADVEPVVEGGGSEVVEVSRAFNAMRTRISRYLTERGQLFSAISHDLRTPITRLRLRVELLEDEQQQRKFSRDLDELELLVKGALQCVKDTDIHENIEQVDLNALLECLVEPWLTADGDGRVTQLGEAQAAYPGKPLALMRCIGNLIDNALKYGHRAHLKVEDDAQAFVLHVDDEGPGVPEQRLEHVFEPHFRLAGNQQQGYGLGLGIARNIAHSHGGEVSLQNLRDGGLRVTLYLPRTVE</sequence>
<dbReference type="InterPro" id="IPR003661">
    <property type="entry name" value="HisK_dim/P_dom"/>
</dbReference>
<dbReference type="Gene3D" id="1.10.287.130">
    <property type="match status" value="1"/>
</dbReference>
<keyword evidence="11" id="KW-0067">ATP-binding</keyword>
<dbReference type="EC" id="2.7.13.3" evidence="3"/>
<evidence type="ECO:0000256" key="2">
    <source>
        <dbReference type="ARBA" id="ARBA00004429"/>
    </source>
</evidence>
<evidence type="ECO:0000256" key="6">
    <source>
        <dbReference type="ARBA" id="ARBA00022553"/>
    </source>
</evidence>
<evidence type="ECO:0000313" key="18">
    <source>
        <dbReference type="EMBL" id="GBH12425.1"/>
    </source>
</evidence>
<dbReference type="InterPro" id="IPR050980">
    <property type="entry name" value="2C_sensor_his_kinase"/>
</dbReference>
<dbReference type="CDD" id="cd06225">
    <property type="entry name" value="HAMP"/>
    <property type="match status" value="1"/>
</dbReference>
<dbReference type="SMART" id="SM00387">
    <property type="entry name" value="HATPase_c"/>
    <property type="match status" value="1"/>
</dbReference>
<feature type="domain" description="Histidine kinase" evidence="16">
    <location>
        <begin position="309"/>
        <end position="507"/>
    </location>
</feature>
<keyword evidence="9" id="KW-0547">Nucleotide-binding</keyword>
<dbReference type="Pfam" id="PF00512">
    <property type="entry name" value="HisKA"/>
    <property type="match status" value="1"/>
</dbReference>
<dbReference type="AlphaFoldDB" id="A0A2V0QQA3"/>
<dbReference type="CDD" id="cd00082">
    <property type="entry name" value="HisKA"/>
    <property type="match status" value="1"/>
</dbReference>
<keyword evidence="8 15" id="KW-0812">Transmembrane</keyword>
<dbReference type="Proteomes" id="UP000247480">
    <property type="component" value="Unassembled WGS sequence"/>
</dbReference>
<name>A0A2V0QQA3_PSESF</name>
<evidence type="ECO:0000256" key="4">
    <source>
        <dbReference type="ARBA" id="ARBA00022475"/>
    </source>
</evidence>
<feature type="transmembrane region" description="Helical" evidence="15">
    <location>
        <begin position="230"/>
        <end position="250"/>
    </location>
</feature>
<organism evidence="18 20">
    <name type="scientific">Pseudomonas syringae pv. actinidiae</name>
    <dbReference type="NCBI Taxonomy" id="103796"/>
    <lineage>
        <taxon>Bacteria</taxon>
        <taxon>Pseudomonadati</taxon>
        <taxon>Pseudomonadota</taxon>
        <taxon>Gammaproteobacteria</taxon>
        <taxon>Pseudomonadales</taxon>
        <taxon>Pseudomonadaceae</taxon>
        <taxon>Pseudomonas</taxon>
        <taxon>Pseudomonas syringae</taxon>
    </lineage>
</organism>
<dbReference type="Pfam" id="PF02518">
    <property type="entry name" value="HATPase_c"/>
    <property type="match status" value="1"/>
</dbReference>
<dbReference type="SUPFAM" id="SSF47384">
    <property type="entry name" value="Homodimeric domain of signal transducing histidine kinase"/>
    <property type="match status" value="1"/>
</dbReference>
<dbReference type="SMART" id="SM00388">
    <property type="entry name" value="HisKA"/>
    <property type="match status" value="1"/>
</dbReference>
<dbReference type="EMBL" id="BGJZ01000307">
    <property type="protein sequence ID" value="GBH12425.1"/>
    <property type="molecule type" value="Genomic_DNA"/>
</dbReference>
<evidence type="ECO:0000256" key="7">
    <source>
        <dbReference type="ARBA" id="ARBA00022679"/>
    </source>
</evidence>